<comment type="similarity">
    <text evidence="2">Belongs to the glycosyl hydrolase 20 family.</text>
</comment>
<dbReference type="PRINTS" id="PR00738">
    <property type="entry name" value="GLHYDRLASE20"/>
</dbReference>
<dbReference type="AlphaFoldDB" id="A0A1E5C496"/>
<dbReference type="InterPro" id="IPR015882">
    <property type="entry name" value="HEX_bac_N"/>
</dbReference>
<evidence type="ECO:0000256" key="9">
    <source>
        <dbReference type="SAM" id="SignalP"/>
    </source>
</evidence>
<feature type="active site" description="Proton donor" evidence="8">
    <location>
        <position position="322"/>
    </location>
</feature>
<accession>A0A1E5C496</accession>
<evidence type="ECO:0000256" key="3">
    <source>
        <dbReference type="ARBA" id="ARBA00012663"/>
    </source>
</evidence>
<name>A0A1E5C496_9GAMM</name>
<dbReference type="Pfam" id="PF02838">
    <property type="entry name" value="Glyco_hydro_20b"/>
    <property type="match status" value="1"/>
</dbReference>
<evidence type="ECO:0000313" key="13">
    <source>
        <dbReference type="Proteomes" id="UP000095039"/>
    </source>
</evidence>
<evidence type="ECO:0000256" key="5">
    <source>
        <dbReference type="ARBA" id="ARBA00023295"/>
    </source>
</evidence>
<comment type="caution">
    <text evidence="12">The sequence shown here is derived from an EMBL/GenBank/DDBJ whole genome shotgun (WGS) entry which is preliminary data.</text>
</comment>
<evidence type="ECO:0000256" key="6">
    <source>
        <dbReference type="ARBA" id="ARBA00030512"/>
    </source>
</evidence>
<dbReference type="GO" id="GO:0030203">
    <property type="term" value="P:glycosaminoglycan metabolic process"/>
    <property type="evidence" value="ECO:0007669"/>
    <property type="project" value="TreeGrafter"/>
</dbReference>
<dbReference type="SUPFAM" id="SSF55545">
    <property type="entry name" value="beta-N-acetylhexosaminidase-like domain"/>
    <property type="match status" value="1"/>
</dbReference>
<dbReference type="EC" id="3.2.1.52" evidence="3"/>
<dbReference type="SUPFAM" id="SSF51445">
    <property type="entry name" value="(Trans)glycosidases"/>
    <property type="match status" value="1"/>
</dbReference>
<dbReference type="RefSeq" id="WP_016958924.1">
    <property type="nucleotide sequence ID" value="NZ_AJWN02000066.1"/>
</dbReference>
<feature type="domain" description="Glycoside hydrolase family 20 catalytic" evidence="10">
    <location>
        <begin position="165"/>
        <end position="420"/>
    </location>
</feature>
<evidence type="ECO:0000256" key="7">
    <source>
        <dbReference type="ARBA" id="ARBA00033000"/>
    </source>
</evidence>
<keyword evidence="9" id="KW-0732">Signal</keyword>
<feature type="chain" id="PRO_5009172338" description="beta-N-acetylhexosaminidase" evidence="9">
    <location>
        <begin position="22"/>
        <end position="806"/>
    </location>
</feature>
<reference evidence="12 13" key="1">
    <citation type="journal article" date="2012" name="Science">
        <title>Ecological populations of bacteria act as socially cohesive units of antibiotic production and resistance.</title>
        <authorList>
            <person name="Cordero O.X."/>
            <person name="Wildschutte H."/>
            <person name="Kirkup B."/>
            <person name="Proehl S."/>
            <person name="Ngo L."/>
            <person name="Hussain F."/>
            <person name="Le Roux F."/>
            <person name="Mincer T."/>
            <person name="Polz M.F."/>
        </authorList>
    </citation>
    <scope>NUCLEOTIDE SEQUENCE [LARGE SCALE GENOMIC DNA]</scope>
    <source>
        <strain evidence="12 13">FF-454</strain>
    </source>
</reference>
<evidence type="ECO:0000259" key="11">
    <source>
        <dbReference type="Pfam" id="PF02838"/>
    </source>
</evidence>
<dbReference type="Gene3D" id="3.30.379.10">
    <property type="entry name" value="Chitobiase/beta-hexosaminidase domain 2-like"/>
    <property type="match status" value="1"/>
</dbReference>
<keyword evidence="4" id="KW-0378">Hydrolase</keyword>
<comment type="catalytic activity">
    <reaction evidence="1">
        <text>Hydrolysis of terminal non-reducing N-acetyl-D-hexosamine residues in N-acetyl-beta-D-hexosaminides.</text>
        <dbReference type="EC" id="3.2.1.52"/>
    </reaction>
</comment>
<feature type="signal peptide" evidence="9">
    <location>
        <begin position="1"/>
        <end position="21"/>
    </location>
</feature>
<evidence type="ECO:0000256" key="2">
    <source>
        <dbReference type="ARBA" id="ARBA00006285"/>
    </source>
</evidence>
<gene>
    <name evidence="12" type="ORF">A1OK_11880</name>
</gene>
<keyword evidence="13" id="KW-1185">Reference proteome</keyword>
<protein>
    <recommendedName>
        <fullName evidence="3">beta-N-acetylhexosaminidase</fullName>
        <ecNumber evidence="3">3.2.1.52</ecNumber>
    </recommendedName>
    <alternativeName>
        <fullName evidence="6">Beta-N-acetylhexosaminidase</fullName>
    </alternativeName>
    <alternativeName>
        <fullName evidence="7">N-acetyl-beta-glucosaminidase</fullName>
    </alternativeName>
</protein>
<dbReference type="GO" id="GO:0016231">
    <property type="term" value="F:beta-N-acetylglucosaminidase activity"/>
    <property type="evidence" value="ECO:0007669"/>
    <property type="project" value="TreeGrafter"/>
</dbReference>
<dbReference type="PANTHER" id="PTHR22600:SF57">
    <property type="entry name" value="BETA-N-ACETYLHEXOSAMINIDASE"/>
    <property type="match status" value="1"/>
</dbReference>
<dbReference type="Gene3D" id="3.20.20.80">
    <property type="entry name" value="Glycosidases"/>
    <property type="match status" value="2"/>
</dbReference>
<dbReference type="InterPro" id="IPR029018">
    <property type="entry name" value="Hex-like_dom2"/>
</dbReference>
<feature type="domain" description="Glycoside hydrolase family 20 catalytic" evidence="10">
    <location>
        <begin position="562"/>
        <end position="602"/>
    </location>
</feature>
<evidence type="ECO:0000313" key="12">
    <source>
        <dbReference type="EMBL" id="OEE60351.1"/>
    </source>
</evidence>
<dbReference type="InterPro" id="IPR017853">
    <property type="entry name" value="GH"/>
</dbReference>
<evidence type="ECO:0000259" key="10">
    <source>
        <dbReference type="Pfam" id="PF00728"/>
    </source>
</evidence>
<evidence type="ECO:0000256" key="4">
    <source>
        <dbReference type="ARBA" id="ARBA00022801"/>
    </source>
</evidence>
<dbReference type="GO" id="GO:0005886">
    <property type="term" value="C:plasma membrane"/>
    <property type="evidence" value="ECO:0007669"/>
    <property type="project" value="TreeGrafter"/>
</dbReference>
<feature type="domain" description="Beta-hexosaminidase bacterial type N-terminal" evidence="11">
    <location>
        <begin position="28"/>
        <end position="161"/>
    </location>
</feature>
<organism evidence="12 13">
    <name type="scientific">Enterovibrio norvegicus FF-454</name>
    <dbReference type="NCBI Taxonomy" id="1185651"/>
    <lineage>
        <taxon>Bacteria</taxon>
        <taxon>Pseudomonadati</taxon>
        <taxon>Pseudomonadota</taxon>
        <taxon>Gammaproteobacteria</taxon>
        <taxon>Vibrionales</taxon>
        <taxon>Vibrionaceae</taxon>
        <taxon>Enterovibrio</taxon>
    </lineage>
</organism>
<dbReference type="PANTHER" id="PTHR22600">
    <property type="entry name" value="BETA-HEXOSAMINIDASE"/>
    <property type="match status" value="1"/>
</dbReference>
<dbReference type="Pfam" id="PF00728">
    <property type="entry name" value="Glyco_hydro_20"/>
    <property type="match status" value="2"/>
</dbReference>
<dbReference type="GO" id="GO:0005975">
    <property type="term" value="P:carbohydrate metabolic process"/>
    <property type="evidence" value="ECO:0007669"/>
    <property type="project" value="InterPro"/>
</dbReference>
<dbReference type="InterPro" id="IPR025705">
    <property type="entry name" value="Beta_hexosaminidase_sua/sub"/>
</dbReference>
<dbReference type="InterPro" id="IPR015883">
    <property type="entry name" value="Glyco_hydro_20_cat"/>
</dbReference>
<sequence length="806" mass="90159">MKKSAISLLISAALLSPVTLADAPNTDLQLMPYPSSVFLQEGNTEINQDFSLFISGYSSERVEKLSQRIIDRVQKQTGLLLNNPIAEKQSDATLVIDIKAASTSLVQTIDTDESYKITSKNGQITLSSAYPDGAIDGAETFLQLITTDANSTSVPNVIIDDEPRFKHRGLLIDSSRHFVELETIKRQIDGMASAKLNVLHWHLTDDQGWRIESKAYPLLQETSLGGQFYTQEELKDVVAYARDRGIRVIPEINLPSHASQIVKAYPNLGSGDASNYEGTAEWGVFPPLLDPTNPDVFTFVDAIVSEMAAIFPDKSLHIGGDEPLYGEWEKNAKIQAYMKEQGIKDPRALQAYFNAKVQEILAKYDKDMSGWDEIFHPDLPKTITIQSWRGHESLADAAKEGYTGILSTGYYIDQPQPTSYHYRNDPMPSGLTVDDALHSGETFETYTWSKPRGKGSDRTGTLTIITDKNGQARAFTDYAGKPRAEVVVTEYEAGKRFVGHFDNFMSYTNFVLNMENGMIEGETSYQVIGNVRWPTFGDKTAGTDMAGTVIPDNIKPFALPKNLEKQILGGEMTLWAENVSDETLSVRLYPRAYAIAERLWSPKELTDEDSMYERMQSVSAWATVSVGLDHETTPYTMRVRLAGTTDVTALNTLATYIEPAQYYARNWIKFNNGVYHQFERLNRYVDTLPVESYRIRDMEKLALSNEEKDILTLQGDFYKIIANHNAVVSLMANNHAMKDSIPVAEHAFAMAKLGNLLISKKLSNETLNRAEFTKYAKQISDSAQPQDEIIVALVRPVEVLLQSLKK</sequence>
<proteinExistence type="inferred from homology"/>
<keyword evidence="5" id="KW-0326">Glycosidase</keyword>
<evidence type="ECO:0000256" key="8">
    <source>
        <dbReference type="PIRSR" id="PIRSR625705-1"/>
    </source>
</evidence>
<evidence type="ECO:0000256" key="1">
    <source>
        <dbReference type="ARBA" id="ARBA00001231"/>
    </source>
</evidence>
<dbReference type="Proteomes" id="UP000095039">
    <property type="component" value="Unassembled WGS sequence"/>
</dbReference>
<dbReference type="EMBL" id="AJWN02000066">
    <property type="protein sequence ID" value="OEE60351.1"/>
    <property type="molecule type" value="Genomic_DNA"/>
</dbReference>